<dbReference type="SUPFAM" id="SSF50475">
    <property type="entry name" value="FMN-binding split barrel"/>
    <property type="match status" value="1"/>
</dbReference>
<comment type="catalytic activity">
    <reaction evidence="2">
        <text>oxidized coenzyme F420-(gamma-L-Glu)(n) + a quinol + H(+) = reduced coenzyme F420-(gamma-L-Glu)(n) + a quinone</text>
        <dbReference type="Rhea" id="RHEA:39663"/>
        <dbReference type="Rhea" id="RHEA-COMP:12939"/>
        <dbReference type="Rhea" id="RHEA-COMP:14378"/>
        <dbReference type="ChEBI" id="CHEBI:15378"/>
        <dbReference type="ChEBI" id="CHEBI:24646"/>
        <dbReference type="ChEBI" id="CHEBI:132124"/>
        <dbReference type="ChEBI" id="CHEBI:133980"/>
        <dbReference type="ChEBI" id="CHEBI:139511"/>
    </reaction>
</comment>
<dbReference type="RefSeq" id="WP_345000821.1">
    <property type="nucleotide sequence ID" value="NZ_BAABFR010000125.1"/>
</dbReference>
<dbReference type="Gene3D" id="2.30.110.10">
    <property type="entry name" value="Electron Transport, Fmn-binding Protein, Chain A"/>
    <property type="match status" value="1"/>
</dbReference>
<dbReference type="PANTHER" id="PTHR39428:SF1">
    <property type="entry name" value="F420H(2)-DEPENDENT QUINONE REDUCTASE RV1261C"/>
    <property type="match status" value="1"/>
</dbReference>
<dbReference type="InterPro" id="IPR012349">
    <property type="entry name" value="Split_barrel_FMN-bd"/>
</dbReference>
<sequence length="139" mass="15395">MSEWNDWNQQIIDEFRSSGGTVEANGFGRNLVLVHHTGARSGTERVSPLMAIRADPDTWLIAASKAGAPDNPAWYHNLRAHPDVAIETPDDGEVAVRAEVLEGADRDAAWERFTTAAPGFKEYEARTTRTIPVVALRRR</sequence>
<accession>A0ABP8KDY7</accession>
<dbReference type="PANTHER" id="PTHR39428">
    <property type="entry name" value="F420H(2)-DEPENDENT QUINONE REDUCTASE RV1261C"/>
    <property type="match status" value="1"/>
</dbReference>
<keyword evidence="4" id="KW-1185">Reference proteome</keyword>
<dbReference type="EMBL" id="BAABFR010000125">
    <property type="protein sequence ID" value="GAA4404585.1"/>
    <property type="molecule type" value="Genomic_DNA"/>
</dbReference>
<comment type="similarity">
    <text evidence="1">Belongs to the F420H(2)-dependent quinone reductase family.</text>
</comment>
<dbReference type="Pfam" id="PF04075">
    <property type="entry name" value="F420H2_quin_red"/>
    <property type="match status" value="1"/>
</dbReference>
<proteinExistence type="inferred from homology"/>
<name>A0ABP8KDY7_9ACTN</name>
<evidence type="ECO:0000313" key="4">
    <source>
        <dbReference type="Proteomes" id="UP001500635"/>
    </source>
</evidence>
<evidence type="ECO:0000256" key="2">
    <source>
        <dbReference type="ARBA" id="ARBA00049106"/>
    </source>
</evidence>
<dbReference type="Proteomes" id="UP001500635">
    <property type="component" value="Unassembled WGS sequence"/>
</dbReference>
<dbReference type="NCBIfam" id="TIGR00026">
    <property type="entry name" value="hi_GC_TIGR00026"/>
    <property type="match status" value="1"/>
</dbReference>
<comment type="caution">
    <text evidence="3">The sequence shown here is derived from an EMBL/GenBank/DDBJ whole genome shotgun (WGS) entry which is preliminary data.</text>
</comment>
<evidence type="ECO:0000256" key="1">
    <source>
        <dbReference type="ARBA" id="ARBA00008710"/>
    </source>
</evidence>
<reference evidence="4" key="1">
    <citation type="journal article" date="2019" name="Int. J. Syst. Evol. Microbiol.">
        <title>The Global Catalogue of Microorganisms (GCM) 10K type strain sequencing project: providing services to taxonomists for standard genome sequencing and annotation.</title>
        <authorList>
            <consortium name="The Broad Institute Genomics Platform"/>
            <consortium name="The Broad Institute Genome Sequencing Center for Infectious Disease"/>
            <person name="Wu L."/>
            <person name="Ma J."/>
        </authorList>
    </citation>
    <scope>NUCLEOTIDE SEQUENCE [LARGE SCALE GENOMIC DNA]</scope>
    <source>
        <strain evidence="4">JCM 17688</strain>
    </source>
</reference>
<dbReference type="InterPro" id="IPR004378">
    <property type="entry name" value="F420H2_quin_Rdtase"/>
</dbReference>
<gene>
    <name evidence="3" type="ORF">GCM10023147_47200</name>
</gene>
<protein>
    <submittedName>
        <fullName evidence="3">Nitroreductase family deazaflavin-dependent oxidoreductase</fullName>
    </submittedName>
</protein>
<evidence type="ECO:0000313" key="3">
    <source>
        <dbReference type="EMBL" id="GAA4404585.1"/>
    </source>
</evidence>
<organism evidence="3 4">
    <name type="scientific">Tsukamurella soli</name>
    <dbReference type="NCBI Taxonomy" id="644556"/>
    <lineage>
        <taxon>Bacteria</taxon>
        <taxon>Bacillati</taxon>
        <taxon>Actinomycetota</taxon>
        <taxon>Actinomycetes</taxon>
        <taxon>Mycobacteriales</taxon>
        <taxon>Tsukamurellaceae</taxon>
        <taxon>Tsukamurella</taxon>
    </lineage>
</organism>